<dbReference type="InterPro" id="IPR002701">
    <property type="entry name" value="CM_II_prokaryot"/>
</dbReference>
<dbReference type="NCBIfam" id="NF006741">
    <property type="entry name" value="PRK09269.1"/>
    <property type="match status" value="1"/>
</dbReference>
<evidence type="ECO:0000259" key="6">
    <source>
        <dbReference type="PROSITE" id="PS51168"/>
    </source>
</evidence>
<dbReference type="PANTHER" id="PTHR38041">
    <property type="entry name" value="CHORISMATE MUTASE"/>
    <property type="match status" value="1"/>
</dbReference>
<accession>A0ABT9QR86</accession>
<comment type="caution">
    <text evidence="7">The sequence shown here is derived from an EMBL/GenBank/DDBJ whole genome shotgun (WGS) entry which is preliminary data.</text>
</comment>
<comment type="pathway">
    <text evidence="1">Metabolic intermediate biosynthesis; prephenate biosynthesis; prephenate from chorismate: step 1/1.</text>
</comment>
<dbReference type="RefSeq" id="WP_307567025.1">
    <property type="nucleotide sequence ID" value="NZ_JAUSQU010000001.1"/>
</dbReference>
<reference evidence="7 8" key="1">
    <citation type="submission" date="2023-07" db="EMBL/GenBank/DDBJ databases">
        <title>Sequencing the genomes of 1000 actinobacteria strains.</title>
        <authorList>
            <person name="Klenk H.-P."/>
        </authorList>
    </citation>
    <scope>NUCLEOTIDE SEQUENCE [LARGE SCALE GENOMIC DNA]</scope>
    <source>
        <strain evidence="7 8">DSM 46740</strain>
    </source>
</reference>
<dbReference type="Pfam" id="PF01817">
    <property type="entry name" value="CM_2"/>
    <property type="match status" value="1"/>
</dbReference>
<dbReference type="InterPro" id="IPR008240">
    <property type="entry name" value="Chorismate_mutase_periplasmic"/>
</dbReference>
<dbReference type="Proteomes" id="UP001225356">
    <property type="component" value="Unassembled WGS sequence"/>
</dbReference>
<feature type="signal peptide" evidence="5">
    <location>
        <begin position="1"/>
        <end position="29"/>
    </location>
</feature>
<dbReference type="SMART" id="SM00830">
    <property type="entry name" value="CM_2"/>
    <property type="match status" value="1"/>
</dbReference>
<dbReference type="InterPro" id="IPR051331">
    <property type="entry name" value="Chorismate_mutase-related"/>
</dbReference>
<keyword evidence="8" id="KW-1185">Reference proteome</keyword>
<dbReference type="EMBL" id="JAUSQU010000001">
    <property type="protein sequence ID" value="MDP9849265.1"/>
    <property type="molecule type" value="Genomic_DNA"/>
</dbReference>
<keyword evidence="4 7" id="KW-0413">Isomerase</keyword>
<evidence type="ECO:0000313" key="7">
    <source>
        <dbReference type="EMBL" id="MDP9849265.1"/>
    </source>
</evidence>
<sequence length="209" mass="22467">MSTALPLSRRIAIAFTVSALMLGGSPVAAASKPPVPAPDQAPGDLRRSGSLLPLTELAVQRILLADKVAAAKFGTDQPIDDPARERQVLDQVTSLSDRMGLNPAAGLRFFRDQIEAGKVVQRGLYARWTTRPELRPAERSDLAGEVRPQLDTITTEVMEQLKATTDTRGASDCAVRLSGAVLSATRHRHLDRLHRDALDDALGSVCTTP</sequence>
<dbReference type="EC" id="5.4.99.5" evidence="2"/>
<evidence type="ECO:0000256" key="2">
    <source>
        <dbReference type="ARBA" id="ARBA00012404"/>
    </source>
</evidence>
<dbReference type="InterPro" id="IPR036263">
    <property type="entry name" value="Chorismate_II_sf"/>
</dbReference>
<gene>
    <name evidence="7" type="ORF">J2853_008476</name>
</gene>
<dbReference type="Gene3D" id="1.20.59.10">
    <property type="entry name" value="Chorismate mutase"/>
    <property type="match status" value="1"/>
</dbReference>
<dbReference type="SUPFAM" id="SSF48600">
    <property type="entry name" value="Chorismate mutase II"/>
    <property type="match status" value="1"/>
</dbReference>
<keyword evidence="3 5" id="KW-0732">Signal</keyword>
<name>A0ABT9QR86_9ACTN</name>
<proteinExistence type="predicted"/>
<dbReference type="PROSITE" id="PS51168">
    <property type="entry name" value="CHORISMATE_MUT_2"/>
    <property type="match status" value="1"/>
</dbReference>
<feature type="domain" description="Chorismate mutase" evidence="6">
    <location>
        <begin position="32"/>
        <end position="125"/>
    </location>
</feature>
<evidence type="ECO:0000256" key="3">
    <source>
        <dbReference type="ARBA" id="ARBA00022729"/>
    </source>
</evidence>
<feature type="chain" id="PRO_5047532477" description="chorismate mutase" evidence="5">
    <location>
        <begin position="30"/>
        <end position="209"/>
    </location>
</feature>
<evidence type="ECO:0000256" key="4">
    <source>
        <dbReference type="ARBA" id="ARBA00023235"/>
    </source>
</evidence>
<dbReference type="PANTHER" id="PTHR38041:SF2">
    <property type="entry name" value="SECRETED CHORISMATE MUTASE"/>
    <property type="match status" value="1"/>
</dbReference>
<dbReference type="InterPro" id="IPR036979">
    <property type="entry name" value="CM_dom_sf"/>
</dbReference>
<evidence type="ECO:0000256" key="5">
    <source>
        <dbReference type="SAM" id="SignalP"/>
    </source>
</evidence>
<organism evidence="7 8">
    <name type="scientific">Streptosporangium lutulentum</name>
    <dbReference type="NCBI Taxonomy" id="1461250"/>
    <lineage>
        <taxon>Bacteria</taxon>
        <taxon>Bacillati</taxon>
        <taxon>Actinomycetota</taxon>
        <taxon>Actinomycetes</taxon>
        <taxon>Streptosporangiales</taxon>
        <taxon>Streptosporangiaceae</taxon>
        <taxon>Streptosporangium</taxon>
    </lineage>
</organism>
<dbReference type="GO" id="GO:0004106">
    <property type="term" value="F:chorismate mutase activity"/>
    <property type="evidence" value="ECO:0007669"/>
    <property type="project" value="UniProtKB-EC"/>
</dbReference>
<evidence type="ECO:0000313" key="8">
    <source>
        <dbReference type="Proteomes" id="UP001225356"/>
    </source>
</evidence>
<protein>
    <recommendedName>
        <fullName evidence="2">chorismate mutase</fullName>
        <ecNumber evidence="2">5.4.99.5</ecNumber>
    </recommendedName>
</protein>
<dbReference type="NCBIfam" id="TIGR01806">
    <property type="entry name" value="CM_mono2"/>
    <property type="match status" value="1"/>
</dbReference>
<evidence type="ECO:0000256" key="1">
    <source>
        <dbReference type="ARBA" id="ARBA00004817"/>
    </source>
</evidence>